<dbReference type="RefSeq" id="WP_102105894.1">
    <property type="nucleotide sequence ID" value="NZ_KN293978.2"/>
</dbReference>
<dbReference type="eggNOG" id="COG0840">
    <property type="taxonomic scope" value="Bacteria"/>
</dbReference>
<dbReference type="Pfam" id="PF08447">
    <property type="entry name" value="PAS_3"/>
    <property type="match status" value="1"/>
</dbReference>
<dbReference type="CDD" id="cd00130">
    <property type="entry name" value="PAS"/>
    <property type="match status" value="1"/>
</dbReference>
<reference evidence="2 3" key="1">
    <citation type="submission" date="2013-01" db="EMBL/GenBank/DDBJ databases">
        <authorList>
            <person name="Fiebig A."/>
            <person name="Goeker M."/>
            <person name="Klenk H.-P.P."/>
        </authorList>
    </citation>
    <scope>NUCLEOTIDE SEQUENCE [LARGE SCALE GENOMIC DNA]</scope>
    <source>
        <strain evidence="2 3">DSM 17069</strain>
    </source>
</reference>
<dbReference type="NCBIfam" id="TIGR00229">
    <property type="entry name" value="sensory_box"/>
    <property type="match status" value="1"/>
</dbReference>
<feature type="domain" description="PAS fold-3" evidence="1">
    <location>
        <begin position="67"/>
        <end position="136"/>
    </location>
</feature>
<dbReference type="PATRIC" id="fig|1288298.3.peg.1390"/>
<dbReference type="HOGENOM" id="CLU_032045_0_0_5"/>
<protein>
    <submittedName>
        <fullName evidence="2">PAS domain protein S-box</fullName>
    </submittedName>
</protein>
<comment type="caution">
    <text evidence="2">The sequence shown here is derived from an EMBL/GenBank/DDBJ whole genome shotgun (WGS) entry which is preliminary data.</text>
</comment>
<dbReference type="InterPro" id="IPR035965">
    <property type="entry name" value="PAS-like_dom_sf"/>
</dbReference>
<dbReference type="InterPro" id="IPR000014">
    <property type="entry name" value="PAS"/>
</dbReference>
<organism evidence="2 3">
    <name type="scientific">Roseovarius mucosus DSM 17069</name>
    <dbReference type="NCBI Taxonomy" id="1288298"/>
    <lineage>
        <taxon>Bacteria</taxon>
        <taxon>Pseudomonadati</taxon>
        <taxon>Pseudomonadota</taxon>
        <taxon>Alphaproteobacteria</taxon>
        <taxon>Rhodobacterales</taxon>
        <taxon>Roseobacteraceae</taxon>
        <taxon>Roseovarius</taxon>
    </lineage>
</organism>
<evidence type="ECO:0000313" key="2">
    <source>
        <dbReference type="EMBL" id="KGM88544.1"/>
    </source>
</evidence>
<dbReference type="AlphaFoldDB" id="A0A0A0HPL5"/>
<dbReference type="EMBL" id="AONH01000007">
    <property type="protein sequence ID" value="KGM88544.1"/>
    <property type="molecule type" value="Genomic_DNA"/>
</dbReference>
<dbReference type="Proteomes" id="UP000030021">
    <property type="component" value="Unassembled WGS sequence"/>
</dbReference>
<sequence length="438" mass="48945">MTVDTKAQAVMSELSDHETMLLEVDMHASVPKSGLRTDAILVDQEVPFGIGELFFSRTDTRGVIRAFNPVFLRVAGYGAEDMAGAPHKLVRHPDMPKGVFWLMWDGLKRGHSVGAYVKNRARDGRFYWVFAVVSPVDGGYLSVRLKPSSPLFATVKEVYARALERERGQGMTPEQSAKAIEGDLVAAGFANYGAFQIEALRREHASRDAARNRVVAPALVASGHLLDVKREIEQELRVLCVNLKEAELITTNMKIQACKLRSDRGPINEIAKNYELMMRDIRDHPRVVQTLRSDQGTWDVNDEARSVFMIAVAELMQEMVAFFREEVARGDDEGASAEMEVVAALRDRYREEADRAMEDGYRAVRQLSADAEMIRRMVTGLAMVRVVLRVEAGILRERLSGLQSILGQLDRFHDEVSAALERVQDAVTSLLRDRGLAG</sequence>
<dbReference type="InterPro" id="IPR013655">
    <property type="entry name" value="PAS_fold_3"/>
</dbReference>
<dbReference type="Gene3D" id="3.30.450.20">
    <property type="entry name" value="PAS domain"/>
    <property type="match status" value="1"/>
</dbReference>
<dbReference type="OrthoDB" id="266313at2"/>
<gene>
    <name evidence="2" type="ORF">rosmuc_01377</name>
</gene>
<dbReference type="SUPFAM" id="SSF55785">
    <property type="entry name" value="PYP-like sensor domain (PAS domain)"/>
    <property type="match status" value="1"/>
</dbReference>
<evidence type="ECO:0000313" key="3">
    <source>
        <dbReference type="Proteomes" id="UP000030021"/>
    </source>
</evidence>
<name>A0A0A0HPL5_9RHOB</name>
<dbReference type="STRING" id="215743.ROSMUCSMR3_00387"/>
<accession>A0A0A0HPL5</accession>
<proteinExistence type="predicted"/>
<evidence type="ECO:0000259" key="1">
    <source>
        <dbReference type="Pfam" id="PF08447"/>
    </source>
</evidence>